<feature type="region of interest" description="Disordered" evidence="1">
    <location>
        <begin position="1"/>
        <end position="27"/>
    </location>
</feature>
<proteinExistence type="predicted"/>
<dbReference type="EMBL" id="KL198129">
    <property type="protein sequence ID" value="KDQ06615.1"/>
    <property type="molecule type" value="Genomic_DNA"/>
</dbReference>
<name>A0A067LWD7_BOTB1</name>
<keyword evidence="3" id="KW-1185">Reference proteome</keyword>
<gene>
    <name evidence="2" type="ORF">BOTBODRAFT_181432</name>
</gene>
<dbReference type="AlphaFoldDB" id="A0A067LWD7"/>
<protein>
    <submittedName>
        <fullName evidence="2">Uncharacterized protein</fullName>
    </submittedName>
</protein>
<reference evidence="3" key="1">
    <citation type="journal article" date="2014" name="Proc. Natl. Acad. Sci. U.S.A.">
        <title>Extensive sampling of basidiomycete genomes demonstrates inadequacy of the white-rot/brown-rot paradigm for wood decay fungi.</title>
        <authorList>
            <person name="Riley R."/>
            <person name="Salamov A.A."/>
            <person name="Brown D.W."/>
            <person name="Nagy L.G."/>
            <person name="Floudas D."/>
            <person name="Held B.W."/>
            <person name="Levasseur A."/>
            <person name="Lombard V."/>
            <person name="Morin E."/>
            <person name="Otillar R."/>
            <person name="Lindquist E.A."/>
            <person name="Sun H."/>
            <person name="LaButti K.M."/>
            <person name="Schmutz J."/>
            <person name="Jabbour D."/>
            <person name="Luo H."/>
            <person name="Baker S.E."/>
            <person name="Pisabarro A.G."/>
            <person name="Walton J.D."/>
            <person name="Blanchette R.A."/>
            <person name="Henrissat B."/>
            <person name="Martin F."/>
            <person name="Cullen D."/>
            <person name="Hibbett D.S."/>
            <person name="Grigoriev I.V."/>
        </authorList>
    </citation>
    <scope>NUCLEOTIDE SEQUENCE [LARGE SCALE GENOMIC DNA]</scope>
    <source>
        <strain evidence="3">FD-172 SS1</strain>
    </source>
</reference>
<organism evidence="2 3">
    <name type="scientific">Botryobasidium botryosum (strain FD-172 SS1)</name>
    <dbReference type="NCBI Taxonomy" id="930990"/>
    <lineage>
        <taxon>Eukaryota</taxon>
        <taxon>Fungi</taxon>
        <taxon>Dikarya</taxon>
        <taxon>Basidiomycota</taxon>
        <taxon>Agaricomycotina</taxon>
        <taxon>Agaricomycetes</taxon>
        <taxon>Cantharellales</taxon>
        <taxon>Botryobasidiaceae</taxon>
        <taxon>Botryobasidium</taxon>
    </lineage>
</organism>
<evidence type="ECO:0000313" key="2">
    <source>
        <dbReference type="EMBL" id="KDQ06615.1"/>
    </source>
</evidence>
<evidence type="ECO:0000313" key="3">
    <source>
        <dbReference type="Proteomes" id="UP000027195"/>
    </source>
</evidence>
<evidence type="ECO:0000256" key="1">
    <source>
        <dbReference type="SAM" id="MobiDB-lite"/>
    </source>
</evidence>
<feature type="region of interest" description="Disordered" evidence="1">
    <location>
        <begin position="149"/>
        <end position="180"/>
    </location>
</feature>
<dbReference type="HOGENOM" id="CLU_1495943_0_0_1"/>
<dbReference type="InParanoid" id="A0A067LWD7"/>
<accession>A0A067LWD7</accession>
<dbReference type="Proteomes" id="UP000027195">
    <property type="component" value="Unassembled WGS sequence"/>
</dbReference>
<sequence length="180" mass="20140">MSNVHPIFLRPAQRTRSPADPTGLLRRHKNTTFSGPYNLQIFAIYPPLFYPGYTATSILTIIAATEPYHAASSQGALDTTITPQMESPRLTPCSGRHPMDTIAKKVEQLEDRLPVASKPRCSNDESPYRQQAQMLERRCHPGTRCHLTTLRDTSTKMPRYQQGPPSDGVAGRQQGPKLER</sequence>